<keyword evidence="1" id="KW-0560">Oxidoreductase</keyword>
<evidence type="ECO:0000256" key="2">
    <source>
        <dbReference type="SAM" id="MobiDB-lite"/>
    </source>
</evidence>
<dbReference type="OrthoDB" id="48988at2759"/>
<dbReference type="InterPro" id="IPR023210">
    <property type="entry name" value="NADP_OxRdtase_dom"/>
</dbReference>
<gene>
    <name evidence="4" type="primary">sirO_4</name>
    <name evidence="4" type="ORF">LSUE1_G009801</name>
</gene>
<protein>
    <submittedName>
        <fullName evidence="4">Oxidoreductase sirO</fullName>
    </submittedName>
</protein>
<evidence type="ECO:0000313" key="4">
    <source>
        <dbReference type="EMBL" id="TVY53696.1"/>
    </source>
</evidence>
<feature type="compositionally biased region" description="Basic residues" evidence="2">
    <location>
        <begin position="1"/>
        <end position="19"/>
    </location>
</feature>
<reference evidence="4 5" key="1">
    <citation type="submission" date="2018-05" db="EMBL/GenBank/DDBJ databases">
        <title>Genome sequencing and assembly of the regulated plant pathogen Lachnellula willkommii and related sister species for the development of diagnostic species identification markers.</title>
        <authorList>
            <person name="Giroux E."/>
            <person name="Bilodeau G."/>
        </authorList>
    </citation>
    <scope>NUCLEOTIDE SEQUENCE [LARGE SCALE GENOMIC DNA]</scope>
    <source>
        <strain evidence="4 5">CBS 268.59</strain>
    </source>
</reference>
<comment type="caution">
    <text evidence="4">The sequence shown here is derived from an EMBL/GenBank/DDBJ whole genome shotgun (WGS) entry which is preliminary data.</text>
</comment>
<evidence type="ECO:0000256" key="1">
    <source>
        <dbReference type="ARBA" id="ARBA00023002"/>
    </source>
</evidence>
<dbReference type="Gene3D" id="3.20.20.100">
    <property type="entry name" value="NADP-dependent oxidoreductase domain"/>
    <property type="match status" value="1"/>
</dbReference>
<dbReference type="AlphaFoldDB" id="A0A8T9BS92"/>
<name>A0A8T9BS92_9HELO</name>
<dbReference type="GO" id="GO:0016491">
    <property type="term" value="F:oxidoreductase activity"/>
    <property type="evidence" value="ECO:0007669"/>
    <property type="project" value="UniProtKB-KW"/>
</dbReference>
<sequence>MSRHKLKTTTRRRLSHGKVHSWSGGRNKVQQRPPIWEAVTDMNNAFVKWLALVARESGMPIYEAALRWIVYHSALGEDDGVILGASKISQLKSNLGSIEKGPLDAGLVVTFDEA</sequence>
<dbReference type="InterPro" id="IPR036812">
    <property type="entry name" value="NAD(P)_OxRdtase_dom_sf"/>
</dbReference>
<evidence type="ECO:0000259" key="3">
    <source>
        <dbReference type="Pfam" id="PF00248"/>
    </source>
</evidence>
<feature type="domain" description="NADP-dependent oxidoreductase" evidence="3">
    <location>
        <begin position="28"/>
        <end position="108"/>
    </location>
</feature>
<organism evidence="4 5">
    <name type="scientific">Lachnellula suecica</name>
    <dbReference type="NCBI Taxonomy" id="602035"/>
    <lineage>
        <taxon>Eukaryota</taxon>
        <taxon>Fungi</taxon>
        <taxon>Dikarya</taxon>
        <taxon>Ascomycota</taxon>
        <taxon>Pezizomycotina</taxon>
        <taxon>Leotiomycetes</taxon>
        <taxon>Helotiales</taxon>
        <taxon>Lachnaceae</taxon>
        <taxon>Lachnellula</taxon>
    </lineage>
</organism>
<accession>A0A8T9BS92</accession>
<evidence type="ECO:0000313" key="5">
    <source>
        <dbReference type="Proteomes" id="UP000469558"/>
    </source>
</evidence>
<dbReference type="Proteomes" id="UP000469558">
    <property type="component" value="Unassembled WGS sequence"/>
</dbReference>
<dbReference type="EMBL" id="QGMK01003215">
    <property type="protein sequence ID" value="TVY53696.1"/>
    <property type="molecule type" value="Genomic_DNA"/>
</dbReference>
<dbReference type="SUPFAM" id="SSF51430">
    <property type="entry name" value="NAD(P)-linked oxidoreductase"/>
    <property type="match status" value="1"/>
</dbReference>
<dbReference type="Pfam" id="PF00248">
    <property type="entry name" value="Aldo_ket_red"/>
    <property type="match status" value="1"/>
</dbReference>
<proteinExistence type="predicted"/>
<keyword evidence="5" id="KW-1185">Reference proteome</keyword>
<feature type="region of interest" description="Disordered" evidence="2">
    <location>
        <begin position="1"/>
        <end position="28"/>
    </location>
</feature>